<name>A0ACB9YV34_9PEZI</name>
<evidence type="ECO:0000313" key="1">
    <source>
        <dbReference type="EMBL" id="KAI4863272.1"/>
    </source>
</evidence>
<reference evidence="1 2" key="1">
    <citation type="journal article" date="2022" name="New Phytol.">
        <title>Ecological generalism drives hyperdiversity of secondary metabolite gene clusters in xylarialean endophytes.</title>
        <authorList>
            <person name="Franco M.E.E."/>
            <person name="Wisecaver J.H."/>
            <person name="Arnold A.E."/>
            <person name="Ju Y.M."/>
            <person name="Slot J.C."/>
            <person name="Ahrendt S."/>
            <person name="Moore L.P."/>
            <person name="Eastman K.E."/>
            <person name="Scott K."/>
            <person name="Konkel Z."/>
            <person name="Mondo S.J."/>
            <person name="Kuo A."/>
            <person name="Hayes R.D."/>
            <person name="Haridas S."/>
            <person name="Andreopoulos B."/>
            <person name="Riley R."/>
            <person name="LaButti K."/>
            <person name="Pangilinan J."/>
            <person name="Lipzen A."/>
            <person name="Amirebrahimi M."/>
            <person name="Yan J."/>
            <person name="Adam C."/>
            <person name="Keymanesh K."/>
            <person name="Ng V."/>
            <person name="Louie K."/>
            <person name="Northen T."/>
            <person name="Drula E."/>
            <person name="Henrissat B."/>
            <person name="Hsieh H.M."/>
            <person name="Youens-Clark K."/>
            <person name="Lutzoni F."/>
            <person name="Miadlikowska J."/>
            <person name="Eastwood D.C."/>
            <person name="Hamelin R.C."/>
            <person name="Grigoriev I.V."/>
            <person name="U'Ren J.M."/>
        </authorList>
    </citation>
    <scope>NUCLEOTIDE SEQUENCE [LARGE SCALE GENOMIC DNA]</scope>
    <source>
        <strain evidence="1 2">CBS 119005</strain>
    </source>
</reference>
<dbReference type="Proteomes" id="UP001497700">
    <property type="component" value="Unassembled WGS sequence"/>
</dbReference>
<sequence length="415" mass="45837">MADENFKPRILIVGGGLGGLTLAQCLRKNNIPFEIFERDTSPVSRISGWAIALHTFLNDLYSSVSSDMPPLKESVHHLSPLNLESQMSIYFGDTRLVTQSTSETPIIRANRPRFREWLSTKIPIQWGKRVESVEEDEGGVRVRFEDGTTVSGDILVGADGVNSIVREHVLQRPNSETLSTFPAAIVVGETTLSGKLFENQLALGHSCYAKSGPDSSGYFFFCGLNQVNADGNSGRYYWFVVTEDHDVDKEDHWLRSASQVEKLEHAIRTTSTLEPKFSEVIRSTPVSGMRTDPLLIRDAMIHDLPVSRITLLGDAMHPMTPFRGEGGVHAIRDALNLGKVLGQINSNDTLEIKSLLGPYQKEMIERAIPVAQASRMQGSRYVRSPDAGGEGKPIAWGHVPKPAPEETISLEECRA</sequence>
<comment type="caution">
    <text evidence="1">The sequence shown here is derived from an EMBL/GenBank/DDBJ whole genome shotgun (WGS) entry which is preliminary data.</text>
</comment>
<proteinExistence type="predicted"/>
<gene>
    <name evidence="1" type="ORF">F4820DRAFT_427477</name>
</gene>
<evidence type="ECO:0000313" key="2">
    <source>
        <dbReference type="Proteomes" id="UP001497700"/>
    </source>
</evidence>
<keyword evidence="2" id="KW-1185">Reference proteome</keyword>
<accession>A0ACB9YV34</accession>
<protein>
    <submittedName>
        <fullName evidence="1">Monooxygenase</fullName>
    </submittedName>
</protein>
<organism evidence="1 2">
    <name type="scientific">Hypoxylon rubiginosum</name>
    <dbReference type="NCBI Taxonomy" id="110542"/>
    <lineage>
        <taxon>Eukaryota</taxon>
        <taxon>Fungi</taxon>
        <taxon>Dikarya</taxon>
        <taxon>Ascomycota</taxon>
        <taxon>Pezizomycotina</taxon>
        <taxon>Sordariomycetes</taxon>
        <taxon>Xylariomycetidae</taxon>
        <taxon>Xylariales</taxon>
        <taxon>Hypoxylaceae</taxon>
        <taxon>Hypoxylon</taxon>
    </lineage>
</organism>
<keyword evidence="1" id="KW-0560">Oxidoreductase</keyword>
<dbReference type="EMBL" id="MU393507">
    <property type="protein sequence ID" value="KAI4863272.1"/>
    <property type="molecule type" value="Genomic_DNA"/>
</dbReference>
<keyword evidence="1" id="KW-0503">Monooxygenase</keyword>